<gene>
    <name evidence="6" type="ORF">NliqN6_2699</name>
</gene>
<feature type="region of interest" description="Disordered" evidence="5">
    <location>
        <begin position="345"/>
        <end position="412"/>
    </location>
</feature>
<feature type="region of interest" description="Disordered" evidence="5">
    <location>
        <begin position="214"/>
        <end position="308"/>
    </location>
</feature>
<dbReference type="GO" id="GO:0006271">
    <property type="term" value="P:DNA strand elongation involved in DNA replication"/>
    <property type="evidence" value="ECO:0007669"/>
    <property type="project" value="TreeGrafter"/>
</dbReference>
<dbReference type="GO" id="GO:1904161">
    <property type="term" value="P:DNA synthesis involved in UV-damage excision repair"/>
    <property type="evidence" value="ECO:0007669"/>
    <property type="project" value="TreeGrafter"/>
</dbReference>
<dbReference type="AlphaFoldDB" id="A0A8H3TSB3"/>
<feature type="compositionally biased region" description="Low complexity" evidence="5">
    <location>
        <begin position="501"/>
        <end position="526"/>
    </location>
</feature>
<accession>A0A8H3TSB3</accession>
<dbReference type="PANTHER" id="PTHR17598">
    <property type="entry name" value="DNA POLYMERASE DELTA SUBUNIT 3"/>
    <property type="match status" value="1"/>
</dbReference>
<dbReference type="GO" id="GO:0006297">
    <property type="term" value="P:nucleotide-excision repair, DNA gap filling"/>
    <property type="evidence" value="ECO:0007669"/>
    <property type="project" value="TreeGrafter"/>
</dbReference>
<dbReference type="Proteomes" id="UP000620104">
    <property type="component" value="Unassembled WGS sequence"/>
</dbReference>
<comment type="caution">
    <text evidence="6">The sequence shown here is derived from an EMBL/GenBank/DDBJ whole genome shotgun (WGS) entry which is preliminary data.</text>
</comment>
<evidence type="ECO:0000256" key="5">
    <source>
        <dbReference type="SAM" id="MobiDB-lite"/>
    </source>
</evidence>
<comment type="subcellular location">
    <subcellularLocation>
        <location evidence="1">Nucleus</location>
    </subcellularLocation>
</comment>
<dbReference type="GO" id="GO:0043625">
    <property type="term" value="C:delta DNA polymerase complex"/>
    <property type="evidence" value="ECO:0007669"/>
    <property type="project" value="InterPro"/>
</dbReference>
<evidence type="ECO:0000313" key="7">
    <source>
        <dbReference type="Proteomes" id="UP000620104"/>
    </source>
</evidence>
<reference evidence="6" key="1">
    <citation type="submission" date="2020-07" db="EMBL/GenBank/DDBJ databases">
        <title>Draft Genome Sequence of a Deep-Sea Yeast, Naganishia (Cryptococcus) liquefaciens strain N6.</title>
        <authorList>
            <person name="Han Y.W."/>
            <person name="Kajitani R."/>
            <person name="Morimoto H."/>
            <person name="Parhat M."/>
            <person name="Tsubouchi H."/>
            <person name="Bakenova O."/>
            <person name="Ogata M."/>
            <person name="Argunhan B."/>
            <person name="Aoki R."/>
            <person name="Kajiwara S."/>
            <person name="Itoh T."/>
            <person name="Iwasaki H."/>
        </authorList>
    </citation>
    <scope>NUCLEOTIDE SEQUENCE</scope>
    <source>
        <strain evidence="6">N6</strain>
    </source>
</reference>
<keyword evidence="4" id="KW-0539">Nucleus</keyword>
<dbReference type="GO" id="GO:0003887">
    <property type="term" value="F:DNA-directed DNA polymerase activity"/>
    <property type="evidence" value="ECO:0007669"/>
    <property type="project" value="TreeGrafter"/>
</dbReference>
<proteinExistence type="predicted"/>
<dbReference type="InterPro" id="IPR041913">
    <property type="entry name" value="POLD3_sf"/>
</dbReference>
<name>A0A8H3TSB3_9TREE</name>
<dbReference type="InterPro" id="IPR019038">
    <property type="entry name" value="POLD3"/>
</dbReference>
<feature type="compositionally biased region" description="Low complexity" evidence="5">
    <location>
        <begin position="375"/>
        <end position="386"/>
    </location>
</feature>
<dbReference type="Gene3D" id="3.90.1030.20">
    <property type="entry name" value="DNA polymerase delta, p66 (Cdc27) subunit, wHTH domain"/>
    <property type="match status" value="1"/>
</dbReference>
<keyword evidence="3" id="KW-0235">DNA replication</keyword>
<evidence type="ECO:0000256" key="4">
    <source>
        <dbReference type="ARBA" id="ARBA00023242"/>
    </source>
</evidence>
<evidence type="ECO:0000313" key="6">
    <source>
        <dbReference type="EMBL" id="GHJ86297.1"/>
    </source>
</evidence>
<evidence type="ECO:0000256" key="2">
    <source>
        <dbReference type="ARBA" id="ARBA00017589"/>
    </source>
</evidence>
<dbReference type="EMBL" id="BLZA01000017">
    <property type="protein sequence ID" value="GHJ86297.1"/>
    <property type="molecule type" value="Genomic_DNA"/>
</dbReference>
<feature type="compositionally biased region" description="Low complexity" evidence="5">
    <location>
        <begin position="219"/>
        <end position="254"/>
    </location>
</feature>
<feature type="region of interest" description="Disordered" evidence="5">
    <location>
        <begin position="433"/>
        <end position="537"/>
    </location>
</feature>
<organism evidence="6 7">
    <name type="scientific">Naganishia liquefaciens</name>
    <dbReference type="NCBI Taxonomy" id="104408"/>
    <lineage>
        <taxon>Eukaryota</taxon>
        <taxon>Fungi</taxon>
        <taxon>Dikarya</taxon>
        <taxon>Basidiomycota</taxon>
        <taxon>Agaricomycotina</taxon>
        <taxon>Tremellomycetes</taxon>
        <taxon>Filobasidiales</taxon>
        <taxon>Filobasidiaceae</taxon>
        <taxon>Naganishia</taxon>
    </lineage>
</organism>
<protein>
    <recommendedName>
        <fullName evidence="2">DNA polymerase delta subunit 3</fullName>
    </recommendedName>
</protein>
<keyword evidence="7" id="KW-1185">Reference proteome</keyword>
<dbReference type="OrthoDB" id="514823at2759"/>
<evidence type="ECO:0000256" key="1">
    <source>
        <dbReference type="ARBA" id="ARBA00004123"/>
    </source>
</evidence>
<dbReference type="PANTHER" id="PTHR17598:SF13">
    <property type="entry name" value="DNA POLYMERASE DELTA SUBUNIT 3"/>
    <property type="match status" value="1"/>
</dbReference>
<sequence length="537" mass="56908">MAASEQLAHDAQDRLERWIDLDQRVVSYRELAREFGININLAKNLLTQHYRANEQALFPTYLMTGRYLPSIKSLDLTPMPSATQVNGSVNGEFKADAMDVDTQVQGHSEETSPKGVVNEAGGASAAVNGDPLVDEQIETRGMLLVGGRDEMEAKKQLFVQETLHVQIHSLSAFRITDPAVYLSSTVRLRAVPGYNNAATYGTITGEFELLKGKAETKPSKPATTTSKAPSAKSVSSASVFSKPAAASKTTPSASESNKAKGKAKATGQDDDEPMLKPGKLPSRNSKRVIRSESPQEEEATPKPKQVKVETVAVSMPNNTSTKPLNDLHIADEDRLAMEAMMDMSDNFDAPSSSAMVQPMDEDQDEAGAARSNKRASAAQTAEQAAEVPEGRTAQDATLGTEGKVLKKRRVTKSVEKINKRGFAYFEDVSTDEEYWSDGTSGAGTATEKSTAGKANALKRNASTTSVSTRGEDDADSAGGDSPASGVRNAGSARTKAGAAVTSGTRSAGAGKTSAAGSKPASAKKAGQTSMLSFFKKQ</sequence>
<feature type="compositionally biased region" description="Polar residues" evidence="5">
    <location>
        <begin position="437"/>
        <end position="449"/>
    </location>
</feature>
<dbReference type="Pfam" id="PF09507">
    <property type="entry name" value="CDC27"/>
    <property type="match status" value="1"/>
</dbReference>
<evidence type="ECO:0000256" key="3">
    <source>
        <dbReference type="ARBA" id="ARBA00022705"/>
    </source>
</evidence>
<feature type="compositionally biased region" description="Low complexity" evidence="5">
    <location>
        <begin position="476"/>
        <end position="485"/>
    </location>
</feature>